<accession>A0A9D4IAJ8</accession>
<keyword evidence="2" id="KW-1185">Reference proteome</keyword>
<protein>
    <submittedName>
        <fullName evidence="1">Uncharacterized protein</fullName>
    </submittedName>
</protein>
<dbReference type="AlphaFoldDB" id="A0A9D4IAJ8"/>
<comment type="caution">
    <text evidence="1">The sequence shown here is derived from an EMBL/GenBank/DDBJ whole genome shotgun (WGS) entry which is preliminary data.</text>
</comment>
<name>A0A9D4IAJ8_DREPO</name>
<organism evidence="1 2">
    <name type="scientific">Dreissena polymorpha</name>
    <name type="common">Zebra mussel</name>
    <name type="synonym">Mytilus polymorpha</name>
    <dbReference type="NCBI Taxonomy" id="45954"/>
    <lineage>
        <taxon>Eukaryota</taxon>
        <taxon>Metazoa</taxon>
        <taxon>Spiralia</taxon>
        <taxon>Lophotrochozoa</taxon>
        <taxon>Mollusca</taxon>
        <taxon>Bivalvia</taxon>
        <taxon>Autobranchia</taxon>
        <taxon>Heteroconchia</taxon>
        <taxon>Euheterodonta</taxon>
        <taxon>Imparidentia</taxon>
        <taxon>Neoheterodontei</taxon>
        <taxon>Myida</taxon>
        <taxon>Dreissenoidea</taxon>
        <taxon>Dreissenidae</taxon>
        <taxon>Dreissena</taxon>
    </lineage>
</organism>
<reference evidence="1" key="2">
    <citation type="submission" date="2020-11" db="EMBL/GenBank/DDBJ databases">
        <authorList>
            <person name="McCartney M.A."/>
            <person name="Auch B."/>
            <person name="Kono T."/>
            <person name="Mallez S."/>
            <person name="Becker A."/>
            <person name="Gohl D.M."/>
            <person name="Silverstein K.A.T."/>
            <person name="Koren S."/>
            <person name="Bechman K.B."/>
            <person name="Herman A."/>
            <person name="Abrahante J.E."/>
            <person name="Garbe J."/>
        </authorList>
    </citation>
    <scope>NUCLEOTIDE SEQUENCE</scope>
    <source>
        <strain evidence="1">Duluth1</strain>
        <tissue evidence="1">Whole animal</tissue>
    </source>
</reference>
<reference evidence="1" key="1">
    <citation type="journal article" date="2019" name="bioRxiv">
        <title>The Genome of the Zebra Mussel, Dreissena polymorpha: A Resource for Invasive Species Research.</title>
        <authorList>
            <person name="McCartney M.A."/>
            <person name="Auch B."/>
            <person name="Kono T."/>
            <person name="Mallez S."/>
            <person name="Zhang Y."/>
            <person name="Obille A."/>
            <person name="Becker A."/>
            <person name="Abrahante J.E."/>
            <person name="Garbe J."/>
            <person name="Badalamenti J.P."/>
            <person name="Herman A."/>
            <person name="Mangelson H."/>
            <person name="Liachko I."/>
            <person name="Sullivan S."/>
            <person name="Sone E.D."/>
            <person name="Koren S."/>
            <person name="Silverstein K.A.T."/>
            <person name="Beckman K.B."/>
            <person name="Gohl D.M."/>
        </authorList>
    </citation>
    <scope>NUCLEOTIDE SEQUENCE</scope>
    <source>
        <strain evidence="1">Duluth1</strain>
        <tissue evidence="1">Whole animal</tissue>
    </source>
</reference>
<gene>
    <name evidence="1" type="ORF">DPMN_169353</name>
</gene>
<dbReference type="Proteomes" id="UP000828390">
    <property type="component" value="Unassembled WGS sequence"/>
</dbReference>
<evidence type="ECO:0000313" key="1">
    <source>
        <dbReference type="EMBL" id="KAH3768141.1"/>
    </source>
</evidence>
<sequence>MSKVGLTPDSGKTNEIQELRTLTAPVASRYNDAMQDFKQLADTTSPQHKRFN</sequence>
<proteinExistence type="predicted"/>
<evidence type="ECO:0000313" key="2">
    <source>
        <dbReference type="Proteomes" id="UP000828390"/>
    </source>
</evidence>
<dbReference type="EMBL" id="JAIWYP010000009">
    <property type="protein sequence ID" value="KAH3768141.1"/>
    <property type="molecule type" value="Genomic_DNA"/>
</dbReference>